<dbReference type="GeneID" id="45426289"/>
<accession>A0A0H3MCB1</accession>
<evidence type="ECO:0000313" key="2">
    <source>
        <dbReference type="Proteomes" id="UP000001472"/>
    </source>
</evidence>
<gene>
    <name evidence="1" type="ordered locus">BCG_2327c</name>
</gene>
<evidence type="ECO:0000313" key="1">
    <source>
        <dbReference type="EMBL" id="CAL72315.1"/>
    </source>
</evidence>
<name>A0A0H3MCB1_MYCBP</name>
<dbReference type="AlphaFoldDB" id="A0A0H3MCB1"/>
<dbReference type="KEGG" id="mbb:BCG_2327c"/>
<organism evidence="1 2">
    <name type="scientific">Mycobacterium bovis (strain BCG / Pasteur 1173P2)</name>
    <dbReference type="NCBI Taxonomy" id="410289"/>
    <lineage>
        <taxon>Bacteria</taxon>
        <taxon>Bacillati</taxon>
        <taxon>Actinomycetota</taxon>
        <taxon>Actinomycetes</taxon>
        <taxon>Mycobacteriales</taxon>
        <taxon>Mycobacteriaceae</taxon>
        <taxon>Mycobacterium</taxon>
        <taxon>Mycobacterium tuberculosis complex</taxon>
    </lineage>
</organism>
<dbReference type="RefSeq" id="WP_003902166.1">
    <property type="nucleotide sequence ID" value="NC_008769.1"/>
</dbReference>
<dbReference type="EMBL" id="AM408590">
    <property type="protein sequence ID" value="CAL72315.1"/>
    <property type="molecule type" value="Genomic_DNA"/>
</dbReference>
<dbReference type="HOGENOM" id="CLU_2936588_0_0_11"/>
<dbReference type="Proteomes" id="UP000001472">
    <property type="component" value="Chromosome"/>
</dbReference>
<protein>
    <submittedName>
        <fullName evidence="1">Uncharacterized protein</fullName>
    </submittedName>
</protein>
<proteinExistence type="predicted"/>
<sequence>MWRHLWLMQPQRRYPRGSGTTRTARRDAGVAPLYGVSRVTVLASTTATTAPPVKSFPDLL</sequence>
<reference evidence="1 2" key="1">
    <citation type="journal article" date="2007" name="Proc. Natl. Acad. Sci. U.S.A.">
        <title>Genome plasticity of BCG and impact on vaccine efficacy.</title>
        <authorList>
            <person name="Brosch R."/>
            <person name="Gordon S.V."/>
            <person name="Garnier T."/>
            <person name="Eiglmeier K."/>
            <person name="Frigui W."/>
            <person name="Valenti P."/>
            <person name="Dos Santos S."/>
            <person name="Duthoy S."/>
            <person name="Lacroix C."/>
            <person name="Garcia-Pelayo C."/>
            <person name="Inwald J.K."/>
            <person name="Golby P."/>
            <person name="Garcia J.N."/>
            <person name="Hewinson R.G."/>
            <person name="Behr M.A."/>
            <person name="Quail M.A."/>
            <person name="Churcher C."/>
            <person name="Barrell B.G."/>
            <person name="Parkhill J."/>
            <person name="Cole S.T."/>
        </authorList>
    </citation>
    <scope>NUCLEOTIDE SEQUENCE [LARGE SCALE GENOMIC DNA]</scope>
    <source>
        <strain evidence="2">BCG / Pasteur 1173P2</strain>
    </source>
</reference>